<protein>
    <submittedName>
        <fullName evidence="1">Uncharacterized protein</fullName>
    </submittedName>
</protein>
<dbReference type="EMBL" id="KK198763">
    <property type="protein sequence ID" value="KCW47000.1"/>
    <property type="molecule type" value="Genomic_DNA"/>
</dbReference>
<dbReference type="Gramene" id="KCW47000">
    <property type="protein sequence ID" value="KCW47000"/>
    <property type="gene ID" value="EUGRSUZ_K00805"/>
</dbReference>
<organism evidence="1">
    <name type="scientific">Eucalyptus grandis</name>
    <name type="common">Flooded gum</name>
    <dbReference type="NCBI Taxonomy" id="71139"/>
    <lineage>
        <taxon>Eukaryota</taxon>
        <taxon>Viridiplantae</taxon>
        <taxon>Streptophyta</taxon>
        <taxon>Embryophyta</taxon>
        <taxon>Tracheophyta</taxon>
        <taxon>Spermatophyta</taxon>
        <taxon>Magnoliopsida</taxon>
        <taxon>eudicotyledons</taxon>
        <taxon>Gunneridae</taxon>
        <taxon>Pentapetalae</taxon>
        <taxon>rosids</taxon>
        <taxon>malvids</taxon>
        <taxon>Myrtales</taxon>
        <taxon>Myrtaceae</taxon>
        <taxon>Myrtoideae</taxon>
        <taxon>Eucalypteae</taxon>
        <taxon>Eucalyptus</taxon>
    </lineage>
</organism>
<dbReference type="InParanoid" id="A0A059A102"/>
<gene>
    <name evidence="1" type="ORF">EUGRSUZ_K00805</name>
</gene>
<name>A0A059A102_EUCGR</name>
<evidence type="ECO:0000313" key="1">
    <source>
        <dbReference type="EMBL" id="KCW47000.1"/>
    </source>
</evidence>
<dbReference type="AlphaFoldDB" id="A0A059A102"/>
<accession>A0A059A102</accession>
<sequence>MRVPKVNKILFHAYRSFCEQKRHKSHHTSILDMFGTSERHYLASTSKSLENNWFYCLLNSPGYLNKNGIYLQFILRL</sequence>
<proteinExistence type="predicted"/>
<reference evidence="1" key="1">
    <citation type="submission" date="2013-07" db="EMBL/GenBank/DDBJ databases">
        <title>The genome of Eucalyptus grandis.</title>
        <authorList>
            <person name="Schmutz J."/>
            <person name="Hayes R."/>
            <person name="Myburg A."/>
            <person name="Tuskan G."/>
            <person name="Grattapaglia D."/>
            <person name="Rokhsar D.S."/>
        </authorList>
    </citation>
    <scope>NUCLEOTIDE SEQUENCE</scope>
    <source>
        <tissue evidence="1">Leaf extractions</tissue>
    </source>
</reference>